<feature type="transmembrane region" description="Helical" evidence="7">
    <location>
        <begin position="164"/>
        <end position="181"/>
    </location>
</feature>
<dbReference type="PANTHER" id="PTHR30506:SF3">
    <property type="entry name" value="UPF0126 INNER MEMBRANE PROTEIN YADS-RELATED"/>
    <property type="match status" value="1"/>
</dbReference>
<proteinExistence type="inferred from homology"/>
<feature type="transmembrane region" description="Helical" evidence="7">
    <location>
        <begin position="34"/>
        <end position="55"/>
    </location>
</feature>
<sequence length="221" mass="23615">MEVFDQIIFIIESIGTVTFAVSGALVAMERRLDLFGTFVLAATTAVGGGIVRDIILGQTPPKVFQTPYYLTLALAAAGVMILVAVLRGRWRGPRAKINFSALMTVCDALGLGIFAVLGANTAVTAGFGDNIFLMTFVGVLTGSGGGILRDLLADRTPVVLQTDIYAVAAIIGTLFYSYLRRTIHESAAMLLAAGLIVAVRLVSVRLRWRLPVVSLSRREEP</sequence>
<evidence type="ECO:0000256" key="6">
    <source>
        <dbReference type="ARBA" id="ARBA00023136"/>
    </source>
</evidence>
<dbReference type="AlphaFoldDB" id="A0A926HUP2"/>
<comment type="subcellular location">
    <subcellularLocation>
        <location evidence="1">Cell membrane</location>
        <topology evidence="1">Multi-pass membrane protein</topology>
    </subcellularLocation>
</comment>
<dbReference type="RefSeq" id="WP_249300352.1">
    <property type="nucleotide sequence ID" value="NZ_JACRSP010000003.1"/>
</dbReference>
<dbReference type="GO" id="GO:0005886">
    <property type="term" value="C:plasma membrane"/>
    <property type="evidence" value="ECO:0007669"/>
    <property type="project" value="UniProtKB-SubCell"/>
</dbReference>
<comment type="similarity">
    <text evidence="2">Belongs to the UPF0126 family.</text>
</comment>
<dbReference type="EMBL" id="JACRSP010000003">
    <property type="protein sequence ID" value="MBC8536508.1"/>
    <property type="molecule type" value="Genomic_DNA"/>
</dbReference>
<keyword evidence="3" id="KW-1003">Cell membrane</keyword>
<evidence type="ECO:0000256" key="3">
    <source>
        <dbReference type="ARBA" id="ARBA00022475"/>
    </source>
</evidence>
<keyword evidence="5 7" id="KW-1133">Transmembrane helix</keyword>
<keyword evidence="10" id="KW-1185">Reference proteome</keyword>
<feature type="transmembrane region" description="Helical" evidence="7">
    <location>
        <begin position="6"/>
        <end position="27"/>
    </location>
</feature>
<organism evidence="9 10">
    <name type="scientific">Feifania hominis</name>
    <dbReference type="NCBI Taxonomy" id="2763660"/>
    <lineage>
        <taxon>Bacteria</taxon>
        <taxon>Bacillati</taxon>
        <taxon>Bacillota</taxon>
        <taxon>Clostridia</taxon>
        <taxon>Eubacteriales</taxon>
        <taxon>Feifaniaceae</taxon>
        <taxon>Feifania</taxon>
    </lineage>
</organism>
<feature type="transmembrane region" description="Helical" evidence="7">
    <location>
        <begin position="187"/>
        <end position="208"/>
    </location>
</feature>
<dbReference type="PANTHER" id="PTHR30506">
    <property type="entry name" value="INNER MEMBRANE PROTEIN"/>
    <property type="match status" value="1"/>
</dbReference>
<keyword evidence="4 7" id="KW-0812">Transmembrane</keyword>
<evidence type="ECO:0000256" key="2">
    <source>
        <dbReference type="ARBA" id="ARBA00008193"/>
    </source>
</evidence>
<dbReference type="InterPro" id="IPR005115">
    <property type="entry name" value="Gly_transporter"/>
</dbReference>
<evidence type="ECO:0000256" key="1">
    <source>
        <dbReference type="ARBA" id="ARBA00004651"/>
    </source>
</evidence>
<protein>
    <submittedName>
        <fullName evidence="9">Trimeric intracellular cation channel family protein</fullName>
    </submittedName>
</protein>
<keyword evidence="6 7" id="KW-0472">Membrane</keyword>
<evidence type="ECO:0000256" key="5">
    <source>
        <dbReference type="ARBA" id="ARBA00022989"/>
    </source>
</evidence>
<feature type="domain" description="Glycine transporter" evidence="8">
    <location>
        <begin position="105"/>
        <end position="180"/>
    </location>
</feature>
<dbReference type="Proteomes" id="UP000620366">
    <property type="component" value="Unassembled WGS sequence"/>
</dbReference>
<evidence type="ECO:0000256" key="7">
    <source>
        <dbReference type="SAM" id="Phobius"/>
    </source>
</evidence>
<feature type="transmembrane region" description="Helical" evidence="7">
    <location>
        <begin position="67"/>
        <end position="86"/>
    </location>
</feature>
<accession>A0A926HUP2</accession>
<name>A0A926HUP2_9FIRM</name>
<evidence type="ECO:0000259" key="8">
    <source>
        <dbReference type="Pfam" id="PF03458"/>
    </source>
</evidence>
<feature type="domain" description="Glycine transporter" evidence="8">
    <location>
        <begin position="10"/>
        <end position="83"/>
    </location>
</feature>
<reference evidence="9" key="1">
    <citation type="submission" date="2020-08" db="EMBL/GenBank/DDBJ databases">
        <title>Genome public.</title>
        <authorList>
            <person name="Liu C."/>
            <person name="Sun Q."/>
        </authorList>
    </citation>
    <scope>NUCLEOTIDE SEQUENCE</scope>
    <source>
        <strain evidence="9">BX7</strain>
    </source>
</reference>
<feature type="transmembrane region" description="Helical" evidence="7">
    <location>
        <begin position="131"/>
        <end position="152"/>
    </location>
</feature>
<dbReference type="Pfam" id="PF03458">
    <property type="entry name" value="Gly_transporter"/>
    <property type="match status" value="2"/>
</dbReference>
<evidence type="ECO:0000313" key="10">
    <source>
        <dbReference type="Proteomes" id="UP000620366"/>
    </source>
</evidence>
<evidence type="ECO:0000256" key="4">
    <source>
        <dbReference type="ARBA" id="ARBA00022692"/>
    </source>
</evidence>
<gene>
    <name evidence="9" type="ORF">H8695_07410</name>
</gene>
<comment type="caution">
    <text evidence="9">The sequence shown here is derived from an EMBL/GenBank/DDBJ whole genome shotgun (WGS) entry which is preliminary data.</text>
</comment>
<feature type="transmembrane region" description="Helical" evidence="7">
    <location>
        <begin position="98"/>
        <end position="119"/>
    </location>
</feature>
<evidence type="ECO:0000313" key="9">
    <source>
        <dbReference type="EMBL" id="MBC8536508.1"/>
    </source>
</evidence>